<gene>
    <name evidence="1" type="ORF">HMPREF9511_00290</name>
</gene>
<protein>
    <recommendedName>
        <fullName evidence="3">6-phospho-beta-glucosidase</fullName>
    </recommendedName>
</protein>
<dbReference type="EMBL" id="AEBE01000009">
    <property type="protein sequence ID" value="EFU91697.1"/>
    <property type="molecule type" value="Genomic_DNA"/>
</dbReference>
<dbReference type="InterPro" id="IPR001360">
    <property type="entry name" value="Glyco_hydro_1"/>
</dbReference>
<dbReference type="AlphaFoldDB" id="A0ABC9P9V8"/>
<evidence type="ECO:0008006" key="3">
    <source>
        <dbReference type="Google" id="ProtNLM"/>
    </source>
</evidence>
<proteinExistence type="predicted"/>
<organism evidence="1 2">
    <name type="scientific">Enterococcus faecalis TX0630</name>
    <dbReference type="NCBI Taxonomy" id="749508"/>
    <lineage>
        <taxon>Bacteria</taxon>
        <taxon>Bacillati</taxon>
        <taxon>Bacillota</taxon>
        <taxon>Bacilli</taxon>
        <taxon>Lactobacillales</taxon>
        <taxon>Enterococcaceae</taxon>
        <taxon>Enterococcus</taxon>
    </lineage>
</organism>
<comment type="caution">
    <text evidence="1">The sequence shown here is derived from an EMBL/GenBank/DDBJ whole genome shotgun (WGS) entry which is preliminary data.</text>
</comment>
<name>A0ABC9P9V8_ENTFL</name>
<dbReference type="SUPFAM" id="SSF51445">
    <property type="entry name" value="(Trans)glycosidases"/>
    <property type="match status" value="1"/>
</dbReference>
<dbReference type="Proteomes" id="UP000004933">
    <property type="component" value="Unassembled WGS sequence"/>
</dbReference>
<evidence type="ECO:0000313" key="2">
    <source>
        <dbReference type="Proteomes" id="UP000004933"/>
    </source>
</evidence>
<reference evidence="1 2" key="1">
    <citation type="submission" date="2010-09" db="EMBL/GenBank/DDBJ databases">
        <authorList>
            <person name="Weinstock G."/>
            <person name="Sodergren E."/>
            <person name="Clifton S."/>
            <person name="Fulton L."/>
            <person name="Fulton B."/>
            <person name="Courtney L."/>
            <person name="Fronick C."/>
            <person name="Harrison M."/>
            <person name="Strong C."/>
            <person name="Farmer C."/>
            <person name="Delahaunty K."/>
            <person name="Markovic C."/>
            <person name="Hall O."/>
            <person name="Minx P."/>
            <person name="Tomlinson C."/>
            <person name="Mitreva M."/>
            <person name="Hou S."/>
            <person name="Chen J."/>
            <person name="Wollam A."/>
            <person name="Pepin K.H."/>
            <person name="Johnson M."/>
            <person name="Bhonagiri V."/>
            <person name="Zhang X."/>
            <person name="Suruliraj S."/>
            <person name="Warren W."/>
            <person name="Chinwalla A."/>
            <person name="Mardis E.R."/>
            <person name="Wilson R.K."/>
        </authorList>
    </citation>
    <scope>NUCLEOTIDE SEQUENCE [LARGE SCALE GENOMIC DNA]</scope>
    <source>
        <strain evidence="1 2">TX0630</strain>
    </source>
</reference>
<dbReference type="Gene3D" id="3.20.20.80">
    <property type="entry name" value="Glycosidases"/>
    <property type="match status" value="1"/>
</dbReference>
<evidence type="ECO:0000313" key="1">
    <source>
        <dbReference type="EMBL" id="EFU91697.1"/>
    </source>
</evidence>
<sequence>MTKRYGFVYTDMDNEGKGTKKRIKKASFDWYKKVIATNGEDLSY</sequence>
<accession>A0ABC9P9V8</accession>
<dbReference type="Pfam" id="PF00232">
    <property type="entry name" value="Glyco_hydro_1"/>
    <property type="match status" value="1"/>
</dbReference>
<dbReference type="InterPro" id="IPR017853">
    <property type="entry name" value="GH"/>
</dbReference>